<dbReference type="Gene3D" id="2.40.160.20">
    <property type="match status" value="1"/>
</dbReference>
<proteinExistence type="predicted"/>
<evidence type="ECO:0000313" key="3">
    <source>
        <dbReference type="Proteomes" id="UP000598820"/>
    </source>
</evidence>
<comment type="caution">
    <text evidence="2">The sequence shown here is derived from an EMBL/GenBank/DDBJ whole genome shotgun (WGS) entry which is preliminary data.</text>
</comment>
<evidence type="ECO:0000256" key="1">
    <source>
        <dbReference type="SAM" id="SignalP"/>
    </source>
</evidence>
<gene>
    <name evidence="2" type="ORF">IC229_11710</name>
</gene>
<evidence type="ECO:0000313" key="2">
    <source>
        <dbReference type="EMBL" id="MBD2701307.1"/>
    </source>
</evidence>
<keyword evidence="3" id="KW-1185">Reference proteome</keyword>
<accession>A0A927ATW9</accession>
<feature type="signal peptide" evidence="1">
    <location>
        <begin position="1"/>
        <end position="18"/>
    </location>
</feature>
<reference evidence="2" key="1">
    <citation type="submission" date="2020-09" db="EMBL/GenBank/DDBJ databases">
        <authorList>
            <person name="Kim M.K."/>
        </authorList>
    </citation>
    <scope>NUCLEOTIDE SEQUENCE</scope>
    <source>
        <strain evidence="2">BT702</strain>
    </source>
</reference>
<dbReference type="RefSeq" id="WP_190887167.1">
    <property type="nucleotide sequence ID" value="NZ_JACWZY010000008.1"/>
</dbReference>
<feature type="chain" id="PRO_5038070059" evidence="1">
    <location>
        <begin position="19"/>
        <end position="195"/>
    </location>
</feature>
<sequence length="195" mass="20958">MKRIHLLFFVLMAFSATAQEYKPFKINFSGGYARPNSSGLSGGGTWSIEPKYGVTDNFDLGLRLEAAYVARGVTYNSTMLSGDVAAIGSTIATATYLFGNGNVRPFIGIGAGGFRVTSGGTITIYENQTPYEAKFVTENKFGGMARIGIKADHFVFGVEYNLVPNTTAKFINSAIDSKNSYFAVKLGFDIGGGRF</sequence>
<dbReference type="InterPro" id="IPR011250">
    <property type="entry name" value="OMP/PagP_B-barrel"/>
</dbReference>
<dbReference type="Proteomes" id="UP000598820">
    <property type="component" value="Unassembled WGS sequence"/>
</dbReference>
<dbReference type="AlphaFoldDB" id="A0A927ATW9"/>
<name>A0A927ATW9_9BACT</name>
<protein>
    <submittedName>
        <fullName evidence="2">Outer membrane beta-barrel protein</fullName>
    </submittedName>
</protein>
<dbReference type="EMBL" id="JACWZY010000008">
    <property type="protein sequence ID" value="MBD2701307.1"/>
    <property type="molecule type" value="Genomic_DNA"/>
</dbReference>
<organism evidence="2 3">
    <name type="scientific">Spirosoma profusum</name>
    <dbReference type="NCBI Taxonomy" id="2771354"/>
    <lineage>
        <taxon>Bacteria</taxon>
        <taxon>Pseudomonadati</taxon>
        <taxon>Bacteroidota</taxon>
        <taxon>Cytophagia</taxon>
        <taxon>Cytophagales</taxon>
        <taxon>Cytophagaceae</taxon>
        <taxon>Spirosoma</taxon>
    </lineage>
</organism>
<dbReference type="SUPFAM" id="SSF56925">
    <property type="entry name" value="OMPA-like"/>
    <property type="match status" value="1"/>
</dbReference>
<keyword evidence="1" id="KW-0732">Signal</keyword>